<dbReference type="Proteomes" id="UP000597444">
    <property type="component" value="Unassembled WGS sequence"/>
</dbReference>
<organism evidence="2 3">
    <name type="scientific">Reticulibacter mediterranei</name>
    <dbReference type="NCBI Taxonomy" id="2778369"/>
    <lineage>
        <taxon>Bacteria</taxon>
        <taxon>Bacillati</taxon>
        <taxon>Chloroflexota</taxon>
        <taxon>Ktedonobacteria</taxon>
        <taxon>Ktedonobacterales</taxon>
        <taxon>Reticulibacteraceae</taxon>
        <taxon>Reticulibacter</taxon>
    </lineage>
</organism>
<sequence length="289" mass="32948">MSVLELFCAVDDFWLAFAPHWKASQLATGKQRLRPGQLCPSEIITILIHFHQSHYRTFKAYYTEHVQVHLRSEFPRLVSYQRFVALIASVQVPMLAYLQSQYGSCTGISFIDSTSLEVCDPKRISSHRVFATDAKRGKTSMGWFFGFKLHLAVNEQDDLLACCLTPGNVDDRSPVPILVKELRGKLFGDRGYLSAPLTQLLFEQGLHLITRLRKNMKNHLMHLSDKLLLRKRVIIESIIDQLKNISQIEHSRHRSPINFVVHLVAGLIAYSHQDKKPGLHLDQLALLAA</sequence>
<accession>A0A8J3N329</accession>
<dbReference type="EMBL" id="BNJK01000001">
    <property type="protein sequence ID" value="GHO96607.1"/>
    <property type="molecule type" value="Genomic_DNA"/>
</dbReference>
<proteinExistence type="predicted"/>
<reference evidence="2" key="1">
    <citation type="submission" date="2020-10" db="EMBL/GenBank/DDBJ databases">
        <title>Taxonomic study of unclassified bacteria belonging to the class Ktedonobacteria.</title>
        <authorList>
            <person name="Yabe S."/>
            <person name="Wang C.M."/>
            <person name="Zheng Y."/>
            <person name="Sakai Y."/>
            <person name="Cavaletti L."/>
            <person name="Monciardini P."/>
            <person name="Donadio S."/>
        </authorList>
    </citation>
    <scope>NUCLEOTIDE SEQUENCE</scope>
    <source>
        <strain evidence="2">ID150040</strain>
    </source>
</reference>
<dbReference type="Pfam" id="PF13612">
    <property type="entry name" value="DDE_Tnp_1_3"/>
    <property type="match status" value="1"/>
</dbReference>
<name>A0A8J3N329_9CHLR</name>
<evidence type="ECO:0000313" key="2">
    <source>
        <dbReference type="EMBL" id="GHO96607.1"/>
    </source>
</evidence>
<evidence type="ECO:0000259" key="1">
    <source>
        <dbReference type="Pfam" id="PF13612"/>
    </source>
</evidence>
<keyword evidence="3" id="KW-1185">Reference proteome</keyword>
<protein>
    <submittedName>
        <fullName evidence="2">Transposase</fullName>
    </submittedName>
</protein>
<dbReference type="InterPro" id="IPR025668">
    <property type="entry name" value="Tnp_DDE_dom"/>
</dbReference>
<feature type="domain" description="Transposase DDE" evidence="1">
    <location>
        <begin position="103"/>
        <end position="255"/>
    </location>
</feature>
<evidence type="ECO:0000313" key="3">
    <source>
        <dbReference type="Proteomes" id="UP000597444"/>
    </source>
</evidence>
<dbReference type="NCBIfam" id="NF033520">
    <property type="entry name" value="transpos_IS982"/>
    <property type="match status" value="1"/>
</dbReference>
<gene>
    <name evidence="2" type="ORF">KSF_066550</name>
</gene>
<dbReference type="AlphaFoldDB" id="A0A8J3N329"/>
<comment type="caution">
    <text evidence="2">The sequence shown here is derived from an EMBL/GenBank/DDBJ whole genome shotgun (WGS) entry which is preliminary data.</text>
</comment>
<dbReference type="RefSeq" id="WP_220207217.1">
    <property type="nucleotide sequence ID" value="NZ_BNJK01000001.1"/>
</dbReference>